<dbReference type="Proteomes" id="UP000250235">
    <property type="component" value="Unassembled WGS sequence"/>
</dbReference>
<sequence length="582" mass="65609">MEHIGMTRIFESLEDTGLKGFLEGTTSVFENVVTEFFVNAKVIAGTIVSSVCNRKLVITEDVFSTTFRLPTEGMTGFLDIPKDTVMEMHSRISATDVPFKTTRKKREMKVEYHLLHDIIAKSLCAKAGSFDTVTSEKFELMMDHIGQNEVASTTAQDGPRMFTDGCPEVETFEIADWVDNRTKKETNNIERALYDLIAPSDKGKGKLEEVARPNHVEEQRQIVLHSAWDDVCARMDTFDEWMHFRKEPTEPSVNHDYMCIRFLSKELREIAGLHRAQRILVGLPIEAPEASIVGDDVGSNTLQLTSSSISQSQIPALEFSTQKEQEQAINRKLAQQDERIEEIFRTVENVDGTETDSEQGNWILMNSIWIKAQGEQEHVQLNSLTEKQVQLGSGSDPTLIVDPSVYLVDTVQDPESHTIFNEHDTDHQGLSPSNLRMSPSSPHDNSKLVEMDKPVASIDSRMMYMESNLTSLDSRTLSIDLKMHSMESKLCSMGSHIEQLMDTQTSLKLDFGRHKHIVYDKVNQLAGNVTSSQTALETSIICQLAGQQHQLTTDLDMVKLQLAELVEHFKRVGDAKKGEWPE</sequence>
<evidence type="ECO:0000313" key="2">
    <source>
        <dbReference type="EMBL" id="KZV26596.1"/>
    </source>
</evidence>
<evidence type="ECO:0000256" key="1">
    <source>
        <dbReference type="SAM" id="MobiDB-lite"/>
    </source>
</evidence>
<feature type="region of interest" description="Disordered" evidence="1">
    <location>
        <begin position="421"/>
        <end position="447"/>
    </location>
</feature>
<organism evidence="2 3">
    <name type="scientific">Dorcoceras hygrometricum</name>
    <dbReference type="NCBI Taxonomy" id="472368"/>
    <lineage>
        <taxon>Eukaryota</taxon>
        <taxon>Viridiplantae</taxon>
        <taxon>Streptophyta</taxon>
        <taxon>Embryophyta</taxon>
        <taxon>Tracheophyta</taxon>
        <taxon>Spermatophyta</taxon>
        <taxon>Magnoliopsida</taxon>
        <taxon>eudicotyledons</taxon>
        <taxon>Gunneridae</taxon>
        <taxon>Pentapetalae</taxon>
        <taxon>asterids</taxon>
        <taxon>lamiids</taxon>
        <taxon>Lamiales</taxon>
        <taxon>Gesneriaceae</taxon>
        <taxon>Didymocarpoideae</taxon>
        <taxon>Trichosporeae</taxon>
        <taxon>Loxocarpinae</taxon>
        <taxon>Dorcoceras</taxon>
    </lineage>
</organism>
<proteinExistence type="predicted"/>
<evidence type="ECO:0000313" key="3">
    <source>
        <dbReference type="Proteomes" id="UP000250235"/>
    </source>
</evidence>
<feature type="compositionally biased region" description="Polar residues" evidence="1">
    <location>
        <begin position="428"/>
        <end position="443"/>
    </location>
</feature>
<keyword evidence="3" id="KW-1185">Reference proteome</keyword>
<dbReference type="OrthoDB" id="1751168at2759"/>
<accession>A0A2Z7AZ11</accession>
<name>A0A2Z7AZ11_9LAMI</name>
<reference evidence="2 3" key="1">
    <citation type="journal article" date="2015" name="Proc. Natl. Acad. Sci. U.S.A.">
        <title>The resurrection genome of Boea hygrometrica: A blueprint for survival of dehydration.</title>
        <authorList>
            <person name="Xiao L."/>
            <person name="Yang G."/>
            <person name="Zhang L."/>
            <person name="Yang X."/>
            <person name="Zhao S."/>
            <person name="Ji Z."/>
            <person name="Zhou Q."/>
            <person name="Hu M."/>
            <person name="Wang Y."/>
            <person name="Chen M."/>
            <person name="Xu Y."/>
            <person name="Jin H."/>
            <person name="Xiao X."/>
            <person name="Hu G."/>
            <person name="Bao F."/>
            <person name="Hu Y."/>
            <person name="Wan P."/>
            <person name="Li L."/>
            <person name="Deng X."/>
            <person name="Kuang T."/>
            <person name="Xiang C."/>
            <person name="Zhu J.K."/>
            <person name="Oliver M.J."/>
            <person name="He Y."/>
        </authorList>
    </citation>
    <scope>NUCLEOTIDE SEQUENCE [LARGE SCALE GENOMIC DNA]</scope>
    <source>
        <strain evidence="3">cv. XS01</strain>
    </source>
</reference>
<protein>
    <submittedName>
        <fullName evidence="2">Uncharacterized protein</fullName>
    </submittedName>
</protein>
<dbReference type="EMBL" id="KV011194">
    <property type="protein sequence ID" value="KZV26596.1"/>
    <property type="molecule type" value="Genomic_DNA"/>
</dbReference>
<dbReference type="AlphaFoldDB" id="A0A2Z7AZ11"/>
<gene>
    <name evidence="2" type="ORF">F511_34992</name>
</gene>